<gene>
    <name evidence="2" type="ORF">D7V93_25760</name>
</gene>
<dbReference type="EMBL" id="RAWB01000305">
    <property type="protein sequence ID" value="RKH54329.1"/>
    <property type="molecule type" value="Genomic_DNA"/>
</dbReference>
<evidence type="ECO:0000313" key="3">
    <source>
        <dbReference type="Proteomes" id="UP000272888"/>
    </source>
</evidence>
<feature type="domain" description="CzcB-like barrel-sandwich hybrid" evidence="1">
    <location>
        <begin position="68"/>
        <end position="219"/>
    </location>
</feature>
<dbReference type="Pfam" id="PF25973">
    <property type="entry name" value="BSH_CzcB"/>
    <property type="match status" value="1"/>
</dbReference>
<dbReference type="Gene3D" id="1.10.287.470">
    <property type="entry name" value="Helix hairpin bin"/>
    <property type="match status" value="1"/>
</dbReference>
<organism evidence="2 3">
    <name type="scientific">Corallococcus llansteffanensis</name>
    <dbReference type="NCBI Taxonomy" id="2316731"/>
    <lineage>
        <taxon>Bacteria</taxon>
        <taxon>Pseudomonadati</taxon>
        <taxon>Myxococcota</taxon>
        <taxon>Myxococcia</taxon>
        <taxon>Myxococcales</taxon>
        <taxon>Cystobacterineae</taxon>
        <taxon>Myxococcaceae</taxon>
        <taxon>Corallococcus</taxon>
    </lineage>
</organism>
<name>A0A3A8PEC1_9BACT</name>
<dbReference type="PANTHER" id="PTHR30469:SF15">
    <property type="entry name" value="HLYD FAMILY OF SECRETION PROTEINS"/>
    <property type="match status" value="1"/>
</dbReference>
<dbReference type="GO" id="GO:0015562">
    <property type="term" value="F:efflux transmembrane transporter activity"/>
    <property type="evidence" value="ECO:0007669"/>
    <property type="project" value="TreeGrafter"/>
</dbReference>
<dbReference type="InterPro" id="IPR058647">
    <property type="entry name" value="BSH_CzcB-like"/>
</dbReference>
<protein>
    <submittedName>
        <fullName evidence="2">HlyD family efflux transporter periplasmic adaptor subunit</fullName>
    </submittedName>
</protein>
<reference evidence="3" key="1">
    <citation type="submission" date="2018-09" db="EMBL/GenBank/DDBJ databases">
        <authorList>
            <person name="Livingstone P.G."/>
            <person name="Whitworth D.E."/>
        </authorList>
    </citation>
    <scope>NUCLEOTIDE SEQUENCE [LARGE SCALE GENOMIC DNA]</scope>
    <source>
        <strain evidence="3">CA051B</strain>
    </source>
</reference>
<dbReference type="Gene3D" id="2.40.30.170">
    <property type="match status" value="1"/>
</dbReference>
<keyword evidence="3" id="KW-1185">Reference proteome</keyword>
<evidence type="ECO:0000313" key="2">
    <source>
        <dbReference type="EMBL" id="RKH54329.1"/>
    </source>
</evidence>
<comment type="caution">
    <text evidence="2">The sequence shown here is derived from an EMBL/GenBank/DDBJ whole genome shotgun (WGS) entry which is preliminary data.</text>
</comment>
<dbReference type="Proteomes" id="UP000272888">
    <property type="component" value="Unassembled WGS sequence"/>
</dbReference>
<proteinExistence type="predicted"/>
<dbReference type="AlphaFoldDB" id="A0A3A8PEC1"/>
<sequence>MGLRMSARGMGLLLLACGGGVLALRGRALDANPPQTLQPPPVPVEGRTLTTRVEHGWLGVFIAEAAVDLSARAEGVVESVRVQVGTRIRQGEVVAVLEGRPARQALAVAEAELLSIRAEHAMAVLERQEAGDRLKRRVTSDQVLKGALSEEELATARYQERVAGAKLDMVHARVVEQEARTAHLRRQVEEASIRAPFDGVVARRFVHPGEMVRTGQPLLHVLREGSTQVRVAIPAARIRDVSLGMGVVVEVDAQSPVLQGHVAQVAPEVDVASLMVFAIVEVDNLPSAAGLAGTVVRVRPTTDGGAQANAVPPPPQSRAE</sequence>
<dbReference type="PANTHER" id="PTHR30469">
    <property type="entry name" value="MULTIDRUG RESISTANCE PROTEIN MDTA"/>
    <property type="match status" value="1"/>
</dbReference>
<dbReference type="SUPFAM" id="SSF111369">
    <property type="entry name" value="HlyD-like secretion proteins"/>
    <property type="match status" value="1"/>
</dbReference>
<evidence type="ECO:0000259" key="1">
    <source>
        <dbReference type="Pfam" id="PF25973"/>
    </source>
</evidence>
<dbReference type="Gene3D" id="2.40.50.100">
    <property type="match status" value="1"/>
</dbReference>
<accession>A0A3A8PEC1</accession>
<dbReference type="GO" id="GO:1990281">
    <property type="term" value="C:efflux pump complex"/>
    <property type="evidence" value="ECO:0007669"/>
    <property type="project" value="TreeGrafter"/>
</dbReference>